<dbReference type="InterPro" id="IPR036872">
    <property type="entry name" value="CH_dom_sf"/>
</dbReference>
<feature type="compositionally biased region" description="Low complexity" evidence="2">
    <location>
        <begin position="333"/>
        <end position="348"/>
    </location>
</feature>
<dbReference type="PROSITE" id="PS50021">
    <property type="entry name" value="CH"/>
    <property type="match status" value="1"/>
</dbReference>
<sequence>MLFSGSTAIPSKKEVKKEKKVDRDEKLEVQESVFVRWLASIVEEDIKDYKDLCDVRHLAAVAQLVTGQAINLSGSRLEDVSAVFLAVGEVKATPGEFVEGQQKAVLNTWWALVQLFWKRFGPPPINEEKVSEAIRSWCVEAARAYEETSIVDFTSSWRDGHGFNVLLHSFDPRSVSLDSISCMSASERIDSAFSLAEEKYGVPRLLQVKDLSSEHLDTRATVTYLMSLYLSLLGRSHVGRLLQQSPRSSIVSSTTPSTPLVLSSDGSEGITVLEQLPAATAAAAASAAQMMAASAASSISSTAAASAAPQERLSRMQQAHQMRSVDQGGEETSTSLRSRKSSSSSQRSSRSRKARKEELAREFEACLEHVLAWLLEAEEEVESLSDVESRDVVTVKRQFKEYEQLMASLTESQETVGRVLHRGQVLLQRVDEPAEKEQVQQQLVLVNTRWEQLRELAMTRQATLQSRLNSLQTSRISEIAAWLTEIEKTIEKATPLADTAEEAVRQIDAHASLQLRIDEYQSTIDQLGSFVAVIDEDEEGDASLAALEQRLASIGSRWSSLCEWSERRATGLD</sequence>
<dbReference type="Gene3D" id="1.10.418.10">
    <property type="entry name" value="Calponin-like domain"/>
    <property type="match status" value="1"/>
</dbReference>
<feature type="region of interest" description="Disordered" evidence="2">
    <location>
        <begin position="245"/>
        <end position="264"/>
    </location>
</feature>
<keyword evidence="1" id="KW-0677">Repeat</keyword>
<dbReference type="Proteomes" id="UP001432322">
    <property type="component" value="Unassembled WGS sequence"/>
</dbReference>
<dbReference type="CDD" id="cd00176">
    <property type="entry name" value="SPEC"/>
    <property type="match status" value="1"/>
</dbReference>
<dbReference type="SUPFAM" id="SSF46966">
    <property type="entry name" value="Spectrin repeat"/>
    <property type="match status" value="2"/>
</dbReference>
<dbReference type="AlphaFoldDB" id="A0AAV5W3R5"/>
<evidence type="ECO:0000256" key="2">
    <source>
        <dbReference type="SAM" id="MobiDB-lite"/>
    </source>
</evidence>
<comment type="caution">
    <text evidence="4">The sequence shown here is derived from an EMBL/GenBank/DDBJ whole genome shotgun (WGS) entry which is preliminary data.</text>
</comment>
<dbReference type="EMBL" id="BTSY01000005">
    <property type="protein sequence ID" value="GMT26482.1"/>
    <property type="molecule type" value="Genomic_DNA"/>
</dbReference>
<keyword evidence="5" id="KW-1185">Reference proteome</keyword>
<evidence type="ECO:0000259" key="3">
    <source>
        <dbReference type="PROSITE" id="PS50021"/>
    </source>
</evidence>
<organism evidence="4 5">
    <name type="scientific">Pristionchus fissidentatus</name>
    <dbReference type="NCBI Taxonomy" id="1538716"/>
    <lineage>
        <taxon>Eukaryota</taxon>
        <taxon>Metazoa</taxon>
        <taxon>Ecdysozoa</taxon>
        <taxon>Nematoda</taxon>
        <taxon>Chromadorea</taxon>
        <taxon>Rhabditida</taxon>
        <taxon>Rhabditina</taxon>
        <taxon>Diplogasteromorpha</taxon>
        <taxon>Diplogasteroidea</taxon>
        <taxon>Neodiplogasteridae</taxon>
        <taxon>Pristionchus</taxon>
    </lineage>
</organism>
<reference evidence="4" key="1">
    <citation type="submission" date="2023-10" db="EMBL/GenBank/DDBJ databases">
        <title>Genome assembly of Pristionchus species.</title>
        <authorList>
            <person name="Yoshida K."/>
            <person name="Sommer R.J."/>
        </authorList>
    </citation>
    <scope>NUCLEOTIDE SEQUENCE</scope>
    <source>
        <strain evidence="4">RS5133</strain>
    </source>
</reference>
<dbReference type="SUPFAM" id="SSF47576">
    <property type="entry name" value="Calponin-homology domain, CH-domain"/>
    <property type="match status" value="1"/>
</dbReference>
<dbReference type="Gene3D" id="1.20.58.60">
    <property type="match status" value="2"/>
</dbReference>
<dbReference type="InterPro" id="IPR002017">
    <property type="entry name" value="Spectrin_repeat"/>
</dbReference>
<feature type="region of interest" description="Disordered" evidence="2">
    <location>
        <begin position="306"/>
        <end position="354"/>
    </location>
</feature>
<evidence type="ECO:0000256" key="1">
    <source>
        <dbReference type="ARBA" id="ARBA00022737"/>
    </source>
</evidence>
<dbReference type="Pfam" id="PF00435">
    <property type="entry name" value="Spectrin"/>
    <property type="match status" value="2"/>
</dbReference>
<gene>
    <name evidence="4" type="ORF">PFISCL1PPCAC_17779</name>
</gene>
<evidence type="ECO:0000313" key="4">
    <source>
        <dbReference type="EMBL" id="GMT26482.1"/>
    </source>
</evidence>
<dbReference type="Pfam" id="PF00307">
    <property type="entry name" value="CH"/>
    <property type="match status" value="1"/>
</dbReference>
<evidence type="ECO:0000313" key="5">
    <source>
        <dbReference type="Proteomes" id="UP001432322"/>
    </source>
</evidence>
<proteinExistence type="predicted"/>
<dbReference type="InterPro" id="IPR001715">
    <property type="entry name" value="CH_dom"/>
</dbReference>
<name>A0AAV5W3R5_9BILA</name>
<dbReference type="InterPro" id="IPR018159">
    <property type="entry name" value="Spectrin/alpha-actinin"/>
</dbReference>
<dbReference type="PANTHER" id="PTHR11915">
    <property type="entry name" value="SPECTRIN/FILAMIN RELATED CYTOSKELETAL PROTEIN"/>
    <property type="match status" value="1"/>
</dbReference>
<feature type="non-terminal residue" evidence="4">
    <location>
        <position position="573"/>
    </location>
</feature>
<feature type="domain" description="Calponin-homology (CH)" evidence="3">
    <location>
        <begin position="128"/>
        <end position="233"/>
    </location>
</feature>
<dbReference type="SMART" id="SM00150">
    <property type="entry name" value="SPEC"/>
    <property type="match status" value="2"/>
</dbReference>
<protein>
    <recommendedName>
        <fullName evidence="3">Calponin-homology (CH) domain-containing protein</fullName>
    </recommendedName>
</protein>
<accession>A0AAV5W3R5</accession>
<dbReference type="SMART" id="SM00033">
    <property type="entry name" value="CH"/>
    <property type="match status" value="1"/>
</dbReference>